<evidence type="ECO:0000256" key="2">
    <source>
        <dbReference type="ARBA" id="ARBA00022670"/>
    </source>
</evidence>
<dbReference type="PANTHER" id="PTHR39178:SF1">
    <property type="entry name" value="RIBOSOMAL-PROCESSING CYSTEINE PROTEASE PRP"/>
    <property type="match status" value="1"/>
</dbReference>
<keyword evidence="1" id="KW-0690">Ribosome biogenesis</keyword>
<evidence type="ECO:0000256" key="4">
    <source>
        <dbReference type="ARBA" id="ARBA00022807"/>
    </source>
</evidence>
<reference evidence="7" key="1">
    <citation type="submission" date="2020-10" db="EMBL/GenBank/DDBJ databases">
        <authorList>
            <person name="Gilroy R."/>
        </authorList>
    </citation>
    <scope>NUCLEOTIDE SEQUENCE</scope>
    <source>
        <strain evidence="7">ChiSjej1B19-7085</strain>
    </source>
</reference>
<organism evidence="7 8">
    <name type="scientific">Candidatus Gallacutalibacter pullicola</name>
    <dbReference type="NCBI Taxonomy" id="2840830"/>
    <lineage>
        <taxon>Bacteria</taxon>
        <taxon>Bacillati</taxon>
        <taxon>Bacillota</taxon>
        <taxon>Clostridia</taxon>
        <taxon>Eubacteriales</taxon>
        <taxon>Candidatus Gallacutalibacter</taxon>
    </lineage>
</organism>
<evidence type="ECO:0000256" key="3">
    <source>
        <dbReference type="ARBA" id="ARBA00022801"/>
    </source>
</evidence>
<dbReference type="GO" id="GO:0008234">
    <property type="term" value="F:cysteine-type peptidase activity"/>
    <property type="evidence" value="ECO:0007669"/>
    <property type="project" value="UniProtKB-KW"/>
</dbReference>
<dbReference type="GO" id="GO:0006508">
    <property type="term" value="P:proteolysis"/>
    <property type="evidence" value="ECO:0007669"/>
    <property type="project" value="UniProtKB-KW"/>
</dbReference>
<dbReference type="Gene3D" id="3.30.70.1490">
    <property type="entry name" value="Cysteine protease Prp"/>
    <property type="match status" value="1"/>
</dbReference>
<comment type="caution">
    <text evidence="7">The sequence shown here is derived from an EMBL/GenBank/DDBJ whole genome shotgun (WGS) entry which is preliminary data.</text>
</comment>
<accession>A0A9D1DS33</accession>
<reference evidence="7" key="2">
    <citation type="journal article" date="2021" name="PeerJ">
        <title>Extensive microbial diversity within the chicken gut microbiome revealed by metagenomics and culture.</title>
        <authorList>
            <person name="Gilroy R."/>
            <person name="Ravi A."/>
            <person name="Getino M."/>
            <person name="Pursley I."/>
            <person name="Horton D.L."/>
            <person name="Alikhan N.F."/>
            <person name="Baker D."/>
            <person name="Gharbi K."/>
            <person name="Hall N."/>
            <person name="Watson M."/>
            <person name="Adriaenssens E.M."/>
            <person name="Foster-Nyarko E."/>
            <person name="Jarju S."/>
            <person name="Secka A."/>
            <person name="Antonio M."/>
            <person name="Oren A."/>
            <person name="Chaudhuri R.R."/>
            <person name="La Ragione R."/>
            <person name="Hildebrand F."/>
            <person name="Pallen M.J."/>
        </authorList>
    </citation>
    <scope>NUCLEOTIDE SEQUENCE</scope>
    <source>
        <strain evidence="7">ChiSjej1B19-7085</strain>
    </source>
</reference>
<dbReference type="PANTHER" id="PTHR39178">
    <property type="entry name" value="HYPOTHETICAL RIBOSOME-ASSOCIATED PROTEIN"/>
    <property type="match status" value="1"/>
</dbReference>
<evidence type="ECO:0000256" key="1">
    <source>
        <dbReference type="ARBA" id="ARBA00022517"/>
    </source>
</evidence>
<evidence type="ECO:0000313" key="7">
    <source>
        <dbReference type="EMBL" id="HIR58049.1"/>
    </source>
</evidence>
<name>A0A9D1DS33_9FIRM</name>
<dbReference type="InterPro" id="IPR007422">
    <property type="entry name" value="Peptidase_Prp"/>
</dbReference>
<keyword evidence="2 7" id="KW-0645">Protease</keyword>
<comment type="similarity">
    <text evidence="5">Belongs to the Prp family.</text>
</comment>
<keyword evidence="4" id="KW-0788">Thiol protease</keyword>
<dbReference type="EMBL" id="DVHF01000128">
    <property type="protein sequence ID" value="HIR58049.1"/>
    <property type="molecule type" value="Genomic_DNA"/>
</dbReference>
<dbReference type="Pfam" id="PF04327">
    <property type="entry name" value="Peptidase_Prp"/>
    <property type="match status" value="1"/>
</dbReference>
<evidence type="ECO:0000313" key="8">
    <source>
        <dbReference type="Proteomes" id="UP000886785"/>
    </source>
</evidence>
<dbReference type="Proteomes" id="UP000886785">
    <property type="component" value="Unassembled WGS sequence"/>
</dbReference>
<evidence type="ECO:0000256" key="5">
    <source>
        <dbReference type="ARBA" id="ARBA00044503"/>
    </source>
</evidence>
<protein>
    <recommendedName>
        <fullName evidence="6">Ribosomal processing cysteine protease Prp</fullName>
    </recommendedName>
</protein>
<sequence length="106" mass="11378">MILVKFFTMPSGGLTGFRMSGHADAGEAGTDIVCAAVSSAAYLTANGITEILHVNAQIDVADGEMYLSILPRDVPACHDFLAAFKLHMLGLEEQYPKNIKVSYTEV</sequence>
<keyword evidence="3" id="KW-0378">Hydrolase</keyword>
<dbReference type="InterPro" id="IPR036764">
    <property type="entry name" value="Peptidase_Prp_sf"/>
</dbReference>
<proteinExistence type="inferred from homology"/>
<gene>
    <name evidence="7" type="ORF">IAA54_10300</name>
</gene>
<dbReference type="SUPFAM" id="SSF118010">
    <property type="entry name" value="TM1457-like"/>
    <property type="match status" value="1"/>
</dbReference>
<dbReference type="AlphaFoldDB" id="A0A9D1DS33"/>
<dbReference type="CDD" id="cd16332">
    <property type="entry name" value="Prp-like"/>
    <property type="match status" value="1"/>
</dbReference>
<evidence type="ECO:0000256" key="6">
    <source>
        <dbReference type="ARBA" id="ARBA00044538"/>
    </source>
</evidence>
<dbReference type="GO" id="GO:0042254">
    <property type="term" value="P:ribosome biogenesis"/>
    <property type="evidence" value="ECO:0007669"/>
    <property type="project" value="UniProtKB-KW"/>
</dbReference>